<gene>
    <name evidence="2" type="ORF">GJ654_12585</name>
</gene>
<keyword evidence="1" id="KW-0472">Membrane</keyword>
<sequence length="242" mass="25163">MDAHWGHAQYYLPLAWPLFALLALALALLLIFVQVKILRFAYMRLGVSSGWALLLLAASLLGSYINIPIAELGGGEIVQPGEITYFGMRYIVPEVVNEPGMILAINVGGGLIPTLLSLYLIVQRKFFGRALIATAIITVICHMLAEPVRGVGIALPIFVPPIAAALVAAIVSWEEIAPLAYVGGSLGVLLGADILNLGLFPALGAPVASIGGAGTFDGIFVTGLLAVLLASVAQRGQPAGGS</sequence>
<dbReference type="InterPro" id="IPR011672">
    <property type="entry name" value="DUF1614"/>
</dbReference>
<reference evidence="2 3" key="1">
    <citation type="submission" date="2019-11" db="EMBL/GenBank/DDBJ databases">
        <title>Whole-genome sequence of a Rhodoblastus acidophilus DSM 142.</title>
        <authorList>
            <person name="Kyndt J.A."/>
            <person name="Meyer T.E."/>
        </authorList>
    </citation>
    <scope>NUCLEOTIDE SEQUENCE [LARGE SCALE GENOMIC DNA]</scope>
    <source>
        <strain evidence="2 3">DSM 142</strain>
    </source>
</reference>
<comment type="caution">
    <text evidence="2">The sequence shown here is derived from an EMBL/GenBank/DDBJ whole genome shotgun (WGS) entry which is preliminary data.</text>
</comment>
<feature type="transmembrane region" description="Helical" evidence="1">
    <location>
        <begin position="45"/>
        <end position="65"/>
    </location>
</feature>
<feature type="transmembrane region" description="Helical" evidence="1">
    <location>
        <begin position="126"/>
        <end position="145"/>
    </location>
</feature>
<keyword evidence="1" id="KW-1133">Transmembrane helix</keyword>
<feature type="transmembrane region" description="Helical" evidence="1">
    <location>
        <begin position="101"/>
        <end position="121"/>
    </location>
</feature>
<evidence type="ECO:0000313" key="2">
    <source>
        <dbReference type="EMBL" id="MTV31822.1"/>
    </source>
</evidence>
<keyword evidence="1" id="KW-0812">Transmembrane</keyword>
<evidence type="ECO:0000313" key="3">
    <source>
        <dbReference type="Proteomes" id="UP000439113"/>
    </source>
</evidence>
<organism evidence="2 3">
    <name type="scientific">Rhodoblastus acidophilus</name>
    <name type="common">Rhodopseudomonas acidophila</name>
    <dbReference type="NCBI Taxonomy" id="1074"/>
    <lineage>
        <taxon>Bacteria</taxon>
        <taxon>Pseudomonadati</taxon>
        <taxon>Pseudomonadota</taxon>
        <taxon>Alphaproteobacteria</taxon>
        <taxon>Hyphomicrobiales</taxon>
        <taxon>Rhodoblastaceae</taxon>
        <taxon>Rhodoblastus</taxon>
    </lineage>
</organism>
<dbReference type="Proteomes" id="UP000439113">
    <property type="component" value="Unassembled WGS sequence"/>
</dbReference>
<dbReference type="EMBL" id="WNKS01000011">
    <property type="protein sequence ID" value="MTV31822.1"/>
    <property type="molecule type" value="Genomic_DNA"/>
</dbReference>
<name>A0A6N8DMK8_RHOAC</name>
<dbReference type="Pfam" id="PF07758">
    <property type="entry name" value="DUF1614"/>
    <property type="match status" value="1"/>
</dbReference>
<feature type="transmembrane region" description="Helical" evidence="1">
    <location>
        <begin position="179"/>
        <end position="204"/>
    </location>
</feature>
<dbReference type="AlphaFoldDB" id="A0A6N8DMK8"/>
<feature type="transmembrane region" description="Helical" evidence="1">
    <location>
        <begin position="210"/>
        <end position="233"/>
    </location>
</feature>
<evidence type="ECO:0000256" key="1">
    <source>
        <dbReference type="SAM" id="Phobius"/>
    </source>
</evidence>
<feature type="transmembrane region" description="Helical" evidence="1">
    <location>
        <begin position="151"/>
        <end position="172"/>
    </location>
</feature>
<proteinExistence type="predicted"/>
<accession>A0A6N8DMK8</accession>
<protein>
    <submittedName>
        <fullName evidence="2">DUF1614 domain-containing protein</fullName>
    </submittedName>
</protein>
<dbReference type="RefSeq" id="WP_264586261.1">
    <property type="nucleotide sequence ID" value="NZ_JAOQNR010000015.1"/>
</dbReference>
<feature type="transmembrane region" description="Helical" evidence="1">
    <location>
        <begin position="14"/>
        <end position="33"/>
    </location>
</feature>